<accession>A0A0C1L7Z5</accession>
<dbReference type="Proteomes" id="UP000031408">
    <property type="component" value="Unassembled WGS sequence"/>
</dbReference>
<dbReference type="AlphaFoldDB" id="A0A0C1L7Z5"/>
<evidence type="ECO:0000313" key="1">
    <source>
        <dbReference type="EMBL" id="KIC96287.1"/>
    </source>
</evidence>
<proteinExistence type="predicted"/>
<dbReference type="STRING" id="1349421.OI18_00540"/>
<reference evidence="1 2" key="1">
    <citation type="submission" date="2014-11" db="EMBL/GenBank/DDBJ databases">
        <title>Genome sequence of Flavihumibacter solisilvae 3-3.</title>
        <authorList>
            <person name="Zhou G."/>
            <person name="Li M."/>
            <person name="Wang G."/>
        </authorList>
    </citation>
    <scope>NUCLEOTIDE SEQUENCE [LARGE SCALE GENOMIC DNA]</scope>
    <source>
        <strain evidence="1 2">3-3</strain>
    </source>
</reference>
<evidence type="ECO:0000313" key="2">
    <source>
        <dbReference type="Proteomes" id="UP000031408"/>
    </source>
</evidence>
<name>A0A0C1L7Z5_9BACT</name>
<comment type="caution">
    <text evidence="1">The sequence shown here is derived from an EMBL/GenBank/DDBJ whole genome shotgun (WGS) entry which is preliminary data.</text>
</comment>
<protein>
    <submittedName>
        <fullName evidence="1">Uncharacterized protein</fullName>
    </submittedName>
</protein>
<dbReference type="EMBL" id="JSVC01000001">
    <property type="protein sequence ID" value="KIC96287.1"/>
    <property type="molecule type" value="Genomic_DNA"/>
</dbReference>
<gene>
    <name evidence="1" type="ORF">OI18_00540</name>
</gene>
<dbReference type="OrthoDB" id="674025at2"/>
<sequence length="82" mass="9184">MDVRETLPSGGSFYAIVVKLFNEKQKAAILYEDNGVTRANGFIEQVFEKDGKSIMKFDNGLEVDISKLYAINGMFSSDYSEC</sequence>
<dbReference type="RefSeq" id="WP_039136096.1">
    <property type="nucleotide sequence ID" value="NZ_JSVC01000001.1"/>
</dbReference>
<keyword evidence="2" id="KW-1185">Reference proteome</keyword>
<organism evidence="1 2">
    <name type="scientific">Flavihumibacter solisilvae</name>
    <dbReference type="NCBI Taxonomy" id="1349421"/>
    <lineage>
        <taxon>Bacteria</taxon>
        <taxon>Pseudomonadati</taxon>
        <taxon>Bacteroidota</taxon>
        <taxon>Chitinophagia</taxon>
        <taxon>Chitinophagales</taxon>
        <taxon>Chitinophagaceae</taxon>
        <taxon>Flavihumibacter</taxon>
    </lineage>
</organism>